<keyword evidence="4" id="KW-0067">ATP-binding</keyword>
<feature type="compositionally biased region" description="Acidic residues" evidence="5">
    <location>
        <begin position="371"/>
        <end position="380"/>
    </location>
</feature>
<evidence type="ECO:0000313" key="7">
    <source>
        <dbReference type="EMBL" id="OAG34497.1"/>
    </source>
</evidence>
<dbReference type="SUPFAM" id="SSF52540">
    <property type="entry name" value="P-loop containing nucleoside triphosphate hydrolases"/>
    <property type="match status" value="1"/>
</dbReference>
<comment type="subcellular location">
    <subcellularLocation>
        <location evidence="1">Mitochondrion outer membrane</location>
        <topology evidence="1">Single-pass membrane protein</topology>
    </subcellularLocation>
</comment>
<dbReference type="RefSeq" id="XP_022506449.1">
    <property type="nucleotide sequence ID" value="XM_022661258.1"/>
</dbReference>
<dbReference type="PANTHER" id="PTHR45644">
    <property type="entry name" value="AAA ATPASE, PUTATIVE (AFU_ORTHOLOGUE AFUA_2G12920)-RELATED-RELATED"/>
    <property type="match status" value="1"/>
</dbReference>
<feature type="domain" description="AAA+ ATPase" evidence="6">
    <location>
        <begin position="421"/>
        <end position="556"/>
    </location>
</feature>
<sequence length="664" mass="75075">MAFANDYEISCDLYSETYDTILSGFIDAHSIGDPSGTWLNTTAFLLHSAKQEYLTFLDNLVLHLSRELGADLVTLDVQDLDDLCQHFCPEEHPEPEKHTDYPHQFIEWYFKDDEDRNRSSKPSMEDIVNAIISAAEMKTTRGHSQSSSKAPRLIVHLTNLEKLGQRLSQSPSFWRHLHEVIEQRRSENKATVVIATRVPAVPRHTIKELDFMDTVLDSLYLRGESTIPLVPKATEKARVASERDRNAHVWTSKSRELRRALRWTLRHKLDSDKLLPHAMWELPDSEDIKIDAQKWSNTTIGRLTRQICARISSLSGIEMDYVFEIIARHARNQTTLTKYASAWQNNKFEDISTANLDQSDDDRWSEGGEGSGDESEESTEEEHLTTGSESLWIDQELKESLHQLLSLRGSRRTYGLLAKASISGAIIYGPPGTGKTHFARTIAKESASNFIAVTPADLESSAIGETEKQIQAVFALARKLDPCVIFLDEGDSLLRRRQSNDRHWVRSQMAQFLTEIDGLQQRGGNPFLLVATNRPGDLDDAICRRLPHTVHVGLPDEEGRKAILDIYLKEEQVAEDVDVTTLAAIHTKGFSGADLRSLCIQAAMIAQAEVDKNQTPSTEEEVCEEPRKIILTEGHIHKALQRTRPSVTPKMLKALQKFRNRRGD</sequence>
<dbReference type="GO" id="GO:0005741">
    <property type="term" value="C:mitochondrial outer membrane"/>
    <property type="evidence" value="ECO:0007669"/>
    <property type="project" value="UniProtKB-SubCell"/>
</dbReference>
<protein>
    <recommendedName>
        <fullName evidence="6">AAA+ ATPase domain-containing protein</fullName>
    </recommendedName>
</protein>
<dbReference type="InterPro" id="IPR003593">
    <property type="entry name" value="AAA+_ATPase"/>
</dbReference>
<accession>A0A177ERA5</accession>
<dbReference type="Gene3D" id="1.10.8.60">
    <property type="match status" value="1"/>
</dbReference>
<dbReference type="InterPro" id="IPR003959">
    <property type="entry name" value="ATPase_AAA_core"/>
</dbReference>
<dbReference type="Pfam" id="PF17862">
    <property type="entry name" value="AAA_lid_3"/>
    <property type="match status" value="1"/>
</dbReference>
<dbReference type="GO" id="GO:0016887">
    <property type="term" value="F:ATP hydrolysis activity"/>
    <property type="evidence" value="ECO:0007669"/>
    <property type="project" value="InterPro"/>
</dbReference>
<dbReference type="GeneID" id="34606460"/>
<dbReference type="EMBL" id="LVKK01000155">
    <property type="protein sequence ID" value="OAG34497.1"/>
    <property type="molecule type" value="Genomic_DNA"/>
</dbReference>
<evidence type="ECO:0000259" key="6">
    <source>
        <dbReference type="SMART" id="SM00382"/>
    </source>
</evidence>
<dbReference type="OrthoDB" id="39734at2759"/>
<evidence type="ECO:0000256" key="4">
    <source>
        <dbReference type="ARBA" id="ARBA00022840"/>
    </source>
</evidence>
<dbReference type="InterPro" id="IPR027417">
    <property type="entry name" value="P-loop_NTPase"/>
</dbReference>
<evidence type="ECO:0000256" key="1">
    <source>
        <dbReference type="ARBA" id="ARBA00004572"/>
    </source>
</evidence>
<proteinExistence type="predicted"/>
<dbReference type="GO" id="GO:0005524">
    <property type="term" value="F:ATP binding"/>
    <property type="evidence" value="ECO:0007669"/>
    <property type="project" value="UniProtKB-KW"/>
</dbReference>
<keyword evidence="3" id="KW-0496">Mitochondrion</keyword>
<keyword evidence="8" id="KW-1185">Reference proteome</keyword>
<dbReference type="InterPro" id="IPR051701">
    <property type="entry name" value="Mito_OM_Translocase_MSP1"/>
</dbReference>
<dbReference type="PANTHER" id="PTHR45644:SF56">
    <property type="entry name" value="AAA ATPASE, PUTATIVE (AFU_ORTHOLOGUE AFUA_2G12920)-RELATED"/>
    <property type="match status" value="1"/>
</dbReference>
<feature type="region of interest" description="Disordered" evidence="5">
    <location>
        <begin position="351"/>
        <end position="389"/>
    </location>
</feature>
<keyword evidence="2" id="KW-0547">Nucleotide-binding</keyword>
<keyword evidence="3" id="KW-0472">Membrane</keyword>
<dbReference type="Pfam" id="PF00004">
    <property type="entry name" value="AAA"/>
    <property type="match status" value="1"/>
</dbReference>
<dbReference type="Proteomes" id="UP000077002">
    <property type="component" value="Unassembled WGS sequence"/>
</dbReference>
<evidence type="ECO:0000256" key="5">
    <source>
        <dbReference type="SAM" id="MobiDB-lite"/>
    </source>
</evidence>
<evidence type="ECO:0000256" key="3">
    <source>
        <dbReference type="ARBA" id="ARBA00022787"/>
    </source>
</evidence>
<gene>
    <name evidence="7" type="ORF">AYO21_11363</name>
</gene>
<evidence type="ECO:0000313" key="8">
    <source>
        <dbReference type="Proteomes" id="UP000077002"/>
    </source>
</evidence>
<name>A0A177ERA5_9EURO</name>
<organism evidence="7 8">
    <name type="scientific">Fonsecaea monophora</name>
    <dbReference type="NCBI Taxonomy" id="254056"/>
    <lineage>
        <taxon>Eukaryota</taxon>
        <taxon>Fungi</taxon>
        <taxon>Dikarya</taxon>
        <taxon>Ascomycota</taxon>
        <taxon>Pezizomycotina</taxon>
        <taxon>Eurotiomycetes</taxon>
        <taxon>Chaetothyriomycetidae</taxon>
        <taxon>Chaetothyriales</taxon>
        <taxon>Herpotrichiellaceae</taxon>
        <taxon>Fonsecaea</taxon>
    </lineage>
</organism>
<dbReference type="SMART" id="SM00382">
    <property type="entry name" value="AAA"/>
    <property type="match status" value="1"/>
</dbReference>
<dbReference type="AlphaFoldDB" id="A0A177ERA5"/>
<evidence type="ECO:0000256" key="2">
    <source>
        <dbReference type="ARBA" id="ARBA00022741"/>
    </source>
</evidence>
<dbReference type="Gene3D" id="3.40.50.300">
    <property type="entry name" value="P-loop containing nucleotide triphosphate hydrolases"/>
    <property type="match status" value="1"/>
</dbReference>
<keyword evidence="3" id="KW-1000">Mitochondrion outer membrane</keyword>
<reference evidence="7 8" key="1">
    <citation type="submission" date="2016-03" db="EMBL/GenBank/DDBJ databases">
        <title>Draft genome sequence of the Fonsecaea monophora CBS 269.37.</title>
        <authorList>
            <person name="Bombassaro A."/>
            <person name="Vinicius W.A."/>
            <person name="De Hoog S."/>
            <person name="Sun J."/>
            <person name="Souza E.M."/>
            <person name="Raittz R.T."/>
            <person name="Costa F."/>
            <person name="Leao A.C."/>
            <person name="Tadra-Sfeir M.Z."/>
            <person name="Baura V."/>
            <person name="Balsanelli E."/>
            <person name="Pedrosa F.O."/>
            <person name="Moreno L.F."/>
            <person name="Steffens M.B."/>
            <person name="Xi L."/>
            <person name="Bocca A.L."/>
            <person name="Felipe M.S."/>
            <person name="Teixeira M."/>
            <person name="Telles Filho F.Q."/>
            <person name="Azevedo C.M."/>
            <person name="Gomes R."/>
            <person name="Vicente V.A."/>
        </authorList>
    </citation>
    <scope>NUCLEOTIDE SEQUENCE [LARGE SCALE GENOMIC DNA]</scope>
    <source>
        <strain evidence="7 8">CBS 269.37</strain>
    </source>
</reference>
<comment type="caution">
    <text evidence="7">The sequence shown here is derived from an EMBL/GenBank/DDBJ whole genome shotgun (WGS) entry which is preliminary data.</text>
</comment>
<dbReference type="InterPro" id="IPR041569">
    <property type="entry name" value="AAA_lid_3"/>
</dbReference>